<dbReference type="Proteomes" id="UP000218418">
    <property type="component" value="Chromosome"/>
</dbReference>
<evidence type="ECO:0000313" key="3">
    <source>
        <dbReference type="Proteomes" id="UP000218418"/>
    </source>
</evidence>
<gene>
    <name evidence="2" type="ORF">NIES267_41430</name>
</gene>
<feature type="compositionally biased region" description="Polar residues" evidence="1">
    <location>
        <begin position="268"/>
        <end position="280"/>
    </location>
</feature>
<organism evidence="2 3">
    <name type="scientific">Calothrix parasitica NIES-267</name>
    <dbReference type="NCBI Taxonomy" id="1973488"/>
    <lineage>
        <taxon>Bacteria</taxon>
        <taxon>Bacillati</taxon>
        <taxon>Cyanobacteriota</taxon>
        <taxon>Cyanophyceae</taxon>
        <taxon>Nostocales</taxon>
        <taxon>Calotrichaceae</taxon>
        <taxon>Calothrix</taxon>
    </lineage>
</organism>
<evidence type="ECO:0000313" key="2">
    <source>
        <dbReference type="EMBL" id="BAY84647.1"/>
    </source>
</evidence>
<sequence>MSQVRKRPTVEQVQLRIKQNTHSPLQPHVQTLSPTAQKICQQVIQTLPTEQPMMVDSTQIIRQKAQSLHQKVQSLANESNLSITEAAQVAAVVASEVYLTTNPQKIEQSFIQLKSCNSEKSVNSALNSFVQKLEVNHQKVIVDNLVIATNNAAVKVGFTPIVSSTTIVNDTVRMVASDDQGRSIVTELATNPDNPVQMATEIIGTSDASCEETLNAFETALKEEGVIINAPPQRKFTGGICELEAAKSFARKHPTPIKKSGKQKQQPRNKASQKQMKQGF</sequence>
<evidence type="ECO:0000256" key="1">
    <source>
        <dbReference type="SAM" id="MobiDB-lite"/>
    </source>
</evidence>
<feature type="region of interest" description="Disordered" evidence="1">
    <location>
        <begin position="249"/>
        <end position="280"/>
    </location>
</feature>
<dbReference type="AlphaFoldDB" id="A0A1Z4LTS1"/>
<protein>
    <submittedName>
        <fullName evidence="2">Uncharacterized protein</fullName>
    </submittedName>
</protein>
<reference evidence="2 3" key="1">
    <citation type="submission" date="2017-06" db="EMBL/GenBank/DDBJ databases">
        <title>Genome sequencing of cyanobaciteial culture collection at National Institute for Environmental Studies (NIES).</title>
        <authorList>
            <person name="Hirose Y."/>
            <person name="Shimura Y."/>
            <person name="Fujisawa T."/>
            <person name="Nakamura Y."/>
            <person name="Kawachi M."/>
        </authorList>
    </citation>
    <scope>NUCLEOTIDE SEQUENCE [LARGE SCALE GENOMIC DNA]</scope>
    <source>
        <strain evidence="2 3">NIES-267</strain>
    </source>
</reference>
<dbReference type="OrthoDB" id="9857330at2"/>
<proteinExistence type="predicted"/>
<name>A0A1Z4LTS1_9CYAN</name>
<dbReference type="EMBL" id="AP018227">
    <property type="protein sequence ID" value="BAY84647.1"/>
    <property type="molecule type" value="Genomic_DNA"/>
</dbReference>
<keyword evidence="3" id="KW-1185">Reference proteome</keyword>
<accession>A0A1Z4LTS1</accession>
<feature type="compositionally biased region" description="Basic residues" evidence="1">
    <location>
        <begin position="249"/>
        <end position="267"/>
    </location>
</feature>